<keyword evidence="3" id="KW-1185">Reference proteome</keyword>
<protein>
    <submittedName>
        <fullName evidence="2">Uncharacterized protein</fullName>
    </submittedName>
</protein>
<organism evidence="2 3">
    <name type="scientific">Absidia repens</name>
    <dbReference type="NCBI Taxonomy" id="90262"/>
    <lineage>
        <taxon>Eukaryota</taxon>
        <taxon>Fungi</taxon>
        <taxon>Fungi incertae sedis</taxon>
        <taxon>Mucoromycota</taxon>
        <taxon>Mucoromycotina</taxon>
        <taxon>Mucoromycetes</taxon>
        <taxon>Mucorales</taxon>
        <taxon>Cunninghamellaceae</taxon>
        <taxon>Absidia</taxon>
    </lineage>
</organism>
<comment type="caution">
    <text evidence="2">The sequence shown here is derived from an EMBL/GenBank/DDBJ whole genome shotgun (WGS) entry which is preliminary data.</text>
</comment>
<name>A0A1X2I717_9FUNG</name>
<feature type="coiled-coil region" evidence="1">
    <location>
        <begin position="29"/>
        <end position="56"/>
    </location>
</feature>
<dbReference type="AlphaFoldDB" id="A0A1X2I717"/>
<proteinExistence type="predicted"/>
<evidence type="ECO:0000256" key="1">
    <source>
        <dbReference type="SAM" id="Coils"/>
    </source>
</evidence>
<reference evidence="2 3" key="1">
    <citation type="submission" date="2016-07" db="EMBL/GenBank/DDBJ databases">
        <title>Pervasive Adenine N6-methylation of Active Genes in Fungi.</title>
        <authorList>
            <consortium name="DOE Joint Genome Institute"/>
            <person name="Mondo S.J."/>
            <person name="Dannebaum R.O."/>
            <person name="Kuo R.C."/>
            <person name="Labutti K."/>
            <person name="Haridas S."/>
            <person name="Kuo A."/>
            <person name="Salamov A."/>
            <person name="Ahrendt S.R."/>
            <person name="Lipzen A."/>
            <person name="Sullivan W."/>
            <person name="Andreopoulos W.B."/>
            <person name="Clum A."/>
            <person name="Lindquist E."/>
            <person name="Daum C."/>
            <person name="Ramamoorthy G.K."/>
            <person name="Gryganskyi A."/>
            <person name="Culley D."/>
            <person name="Magnuson J.K."/>
            <person name="James T.Y."/>
            <person name="O'Malley M.A."/>
            <person name="Stajich J.E."/>
            <person name="Spatafora J.W."/>
            <person name="Visel A."/>
            <person name="Grigoriev I.V."/>
        </authorList>
    </citation>
    <scope>NUCLEOTIDE SEQUENCE [LARGE SCALE GENOMIC DNA]</scope>
    <source>
        <strain evidence="2 3">NRRL 1336</strain>
    </source>
</reference>
<accession>A0A1X2I717</accession>
<dbReference type="Proteomes" id="UP000193560">
    <property type="component" value="Unassembled WGS sequence"/>
</dbReference>
<keyword evidence="1" id="KW-0175">Coiled coil</keyword>
<dbReference type="EMBL" id="MCGE01000023">
    <property type="protein sequence ID" value="ORZ10774.1"/>
    <property type="molecule type" value="Genomic_DNA"/>
</dbReference>
<gene>
    <name evidence="2" type="ORF">BCR42DRAFT_421991</name>
</gene>
<sequence length="76" mass="9288">MTDSISSSYYRNKMTNHRMMDADTDYTKRDVLLTREQQLRDDIARLRKEEQELKDKDLWIKQNIVAIRERINGDRR</sequence>
<dbReference type="OrthoDB" id="2249377at2759"/>
<evidence type="ECO:0000313" key="2">
    <source>
        <dbReference type="EMBL" id="ORZ10774.1"/>
    </source>
</evidence>
<evidence type="ECO:0000313" key="3">
    <source>
        <dbReference type="Proteomes" id="UP000193560"/>
    </source>
</evidence>